<reference evidence="2" key="1">
    <citation type="submission" date="2021-10" db="EMBL/GenBank/DDBJ databases">
        <title>Marinomonas pontica sp. nov., isolated from the Black Sea.</title>
        <authorList>
            <person name="Zhao L.-H."/>
            <person name="Xue J.-H."/>
        </authorList>
    </citation>
    <scope>NUCLEOTIDE SEQUENCE</scope>
    <source>
        <strain evidence="2">E8</strain>
    </source>
</reference>
<keyword evidence="1" id="KW-1133">Transmembrane helix</keyword>
<dbReference type="Proteomes" id="UP001139095">
    <property type="component" value="Unassembled WGS sequence"/>
</dbReference>
<organism evidence="2 3">
    <name type="scientific">Marinomonas algarum</name>
    <dbReference type="NCBI Taxonomy" id="2883105"/>
    <lineage>
        <taxon>Bacteria</taxon>
        <taxon>Pseudomonadati</taxon>
        <taxon>Pseudomonadota</taxon>
        <taxon>Gammaproteobacteria</taxon>
        <taxon>Oceanospirillales</taxon>
        <taxon>Oceanospirillaceae</taxon>
        <taxon>Marinomonas</taxon>
    </lineage>
</organism>
<keyword evidence="1" id="KW-0812">Transmembrane</keyword>
<feature type="transmembrane region" description="Helical" evidence="1">
    <location>
        <begin position="57"/>
        <end position="79"/>
    </location>
</feature>
<evidence type="ECO:0000313" key="3">
    <source>
        <dbReference type="Proteomes" id="UP001139095"/>
    </source>
</evidence>
<evidence type="ECO:0000313" key="2">
    <source>
        <dbReference type="EMBL" id="MCB5162558.1"/>
    </source>
</evidence>
<proteinExistence type="predicted"/>
<protein>
    <submittedName>
        <fullName evidence="2">DUF2868 domain-containing protein</fullName>
    </submittedName>
</protein>
<comment type="caution">
    <text evidence="2">The sequence shown here is derived from an EMBL/GenBank/DDBJ whole genome shotgun (WGS) entry which is preliminary data.</text>
</comment>
<gene>
    <name evidence="2" type="ORF">LG368_11695</name>
</gene>
<feature type="transmembrane region" description="Helical" evidence="1">
    <location>
        <begin position="253"/>
        <end position="277"/>
    </location>
</feature>
<evidence type="ECO:0000256" key="1">
    <source>
        <dbReference type="SAM" id="Phobius"/>
    </source>
</evidence>
<dbReference type="RefSeq" id="WP_226754904.1">
    <property type="nucleotide sequence ID" value="NZ_JAJATW010000018.1"/>
</dbReference>
<dbReference type="AlphaFoldDB" id="A0A9X1INL2"/>
<dbReference type="EMBL" id="JAJATW010000018">
    <property type="protein sequence ID" value="MCB5162558.1"/>
    <property type="molecule type" value="Genomic_DNA"/>
</dbReference>
<name>A0A9X1INL2_9GAMM</name>
<sequence length="440" mass="49085">MTSLMPRAKLALAAWLETHTDFRLPTDAKDLPSALNALNNYPAAISYSEQFWRLKRYFIRTLMAVFVVSFILGFLAVPSAFATHQSSQINIFWLLLVLLGFHGLNLLIWSITVLSSRKKTMGHKGALLSVLLFLNRKIGQFTQVDPHVSQAFLHWQCPPRANVWLVSGVSHGAWASYLFAGWLMTLLLLLTNQVDFVWETTLLSDQAFLSLTQSLSSIPQWFGLALPNHLDILASRVDLVSQTASTRQHWANFLLASIMLYGVLPRLLLAGLCWGLYQWQRARLPLSSTEEIIQNRYQHKETQIKHIVDAPMSSPSNSATTVTDDQGALSPAALSGHWALFEWSDATPELLAQAASITLLNSRDQQAQFLTSADAAPVYVVVNGAQSPDRGTRRFFTEASKSYPSLTLVIAGEKTAPFTDDWRHLAADLQLSSTPLAHWE</sequence>
<dbReference type="InterPro" id="IPR021296">
    <property type="entry name" value="DUF2868"/>
</dbReference>
<keyword evidence="3" id="KW-1185">Reference proteome</keyword>
<keyword evidence="1" id="KW-0472">Membrane</keyword>
<accession>A0A9X1INL2</accession>
<feature type="transmembrane region" description="Helical" evidence="1">
    <location>
        <begin position="91"/>
        <end position="114"/>
    </location>
</feature>
<feature type="transmembrane region" description="Helical" evidence="1">
    <location>
        <begin position="163"/>
        <end position="190"/>
    </location>
</feature>
<dbReference type="Pfam" id="PF11067">
    <property type="entry name" value="DUF2868"/>
    <property type="match status" value="1"/>
</dbReference>